<dbReference type="Proteomes" id="UP000030161">
    <property type="component" value="Unassembled WGS sequence"/>
</dbReference>
<sequence length="102" mass="11969">MNYTKKQKEAILNHLRLERAKVAKRNEISKKKLADQTSQKVLRRLNGVSVTLWDIKLKDIFQVERSKKLVAKNLVRDVQDMRRKLLLEQKKSPSKTTHTSTT</sequence>
<gene>
    <name evidence="1" type="ORF">MG3_02033</name>
</gene>
<evidence type="ECO:0000313" key="2">
    <source>
        <dbReference type="Proteomes" id="UP000030161"/>
    </source>
</evidence>
<evidence type="ECO:0000313" key="1">
    <source>
        <dbReference type="EMBL" id="KGR13604.1"/>
    </source>
</evidence>
<dbReference type="AlphaFoldDB" id="A0AB34PXA0"/>
<comment type="caution">
    <text evidence="1">The sequence shown here is derived from an EMBL/GenBank/DDBJ whole genome shotgun (WGS) entry which is preliminary data.</text>
</comment>
<proteinExistence type="predicted"/>
<organism evidence="1 2">
    <name type="scientific">Candida albicans P78048</name>
    <dbReference type="NCBI Taxonomy" id="1094989"/>
    <lineage>
        <taxon>Eukaryota</taxon>
        <taxon>Fungi</taxon>
        <taxon>Dikarya</taxon>
        <taxon>Ascomycota</taxon>
        <taxon>Saccharomycotina</taxon>
        <taxon>Pichiomycetes</taxon>
        <taxon>Debaryomycetaceae</taxon>
        <taxon>Candida/Lodderomyces clade</taxon>
        <taxon>Candida</taxon>
    </lineage>
</organism>
<reference evidence="1 2" key="1">
    <citation type="submission" date="2013-12" db="EMBL/GenBank/DDBJ databases">
        <title>The Genome Sequence of Candida albicans P78048.</title>
        <authorList>
            <consortium name="The Broad Institute Genome Sequencing Platform"/>
            <consortium name="The Broad Institute Genome Sequencing Center for Infectious Disease"/>
            <person name="Cuomo C."/>
            <person name="Bennett R."/>
            <person name="Hirakawa M."/>
            <person name="Noverr M."/>
            <person name="Mitchell A."/>
            <person name="Young S.K."/>
            <person name="Zeng Q."/>
            <person name="Gargeya S."/>
            <person name="Fitzgerald M."/>
            <person name="Abouelleil A."/>
            <person name="Alvarado L."/>
            <person name="Berlin A.M."/>
            <person name="Chapman S.B."/>
            <person name="Dewar J."/>
            <person name="Goldberg J."/>
            <person name="Griggs A."/>
            <person name="Gujja S."/>
            <person name="Hansen M."/>
            <person name="Howarth C."/>
            <person name="Imamovic A."/>
            <person name="Larimer J."/>
            <person name="McCowan C."/>
            <person name="Murphy C."/>
            <person name="Pearson M."/>
            <person name="Priest M."/>
            <person name="Roberts A."/>
            <person name="Saif S."/>
            <person name="Shea T."/>
            <person name="Sykes S."/>
            <person name="Wortman J."/>
            <person name="Nusbaum C."/>
            <person name="Birren B."/>
        </authorList>
    </citation>
    <scope>NUCLEOTIDE SEQUENCE [LARGE SCALE GENOMIC DNA]</scope>
    <source>
        <strain evidence="1 2">P78048</strain>
    </source>
</reference>
<protein>
    <submittedName>
        <fullName evidence="1">Uncharacterized protein</fullName>
    </submittedName>
</protein>
<dbReference type="SMR" id="A0AB34PXA0"/>
<name>A0AB34PXA0_CANAX</name>
<dbReference type="EMBL" id="AJIX01000013">
    <property type="protein sequence ID" value="KGR13604.1"/>
    <property type="molecule type" value="Genomic_DNA"/>
</dbReference>
<accession>A0AB34PXA0</accession>